<dbReference type="EMBL" id="BMGJ01000023">
    <property type="protein sequence ID" value="GGD79124.1"/>
    <property type="molecule type" value="Genomic_DNA"/>
</dbReference>
<evidence type="ECO:0000259" key="1">
    <source>
        <dbReference type="Pfam" id="PF01168"/>
    </source>
</evidence>
<dbReference type="Pfam" id="PF01168">
    <property type="entry name" value="Ala_racemase_N"/>
    <property type="match status" value="1"/>
</dbReference>
<gene>
    <name evidence="2" type="ORF">GCM10011357_37690</name>
</gene>
<evidence type="ECO:0000313" key="2">
    <source>
        <dbReference type="EMBL" id="GGD79124.1"/>
    </source>
</evidence>
<comment type="caution">
    <text evidence="2">The sequence shown here is derived from an EMBL/GenBank/DDBJ whole genome shotgun (WGS) entry which is preliminary data.</text>
</comment>
<dbReference type="PROSITE" id="PS51318">
    <property type="entry name" value="TAT"/>
    <property type="match status" value="1"/>
</dbReference>
<protein>
    <recommendedName>
        <fullName evidence="1">Alanine racemase N-terminal domain-containing protein</fullName>
    </recommendedName>
</protein>
<sequence>MASRRTVLKGGLAVGAIAATWMFKPVSRASVQSDYFKGLSRFLDQHDISRPALLVDLNRLDQNLTNLNTFFNRHPQKTYRIVVKSLPSPALLDYIARRTNTHAYMVFHLPFLLSLVSTTPDADILFGKPMPVASARHFYQIWRKQQPAFVPQKQLQWLIDSEMRLKQYLQLAQQQEQRLRVNLEIDVGLHRGGFNQTQEFRRALDIIAANPEHLQLSGLMGYDAHVSKLPGFLAGREFARVQQRYQDYIAQIRKAYPDWLNRPLCFNGAGSPTFLRYADVEAVNDLSVGSCLLKPSDFDQPMLDEYVPAAVIATRVLKKQSNKGIPTQEWLGTVAGHWDPNQQLSFFIYGGNWMATPCSPSGLEFNELYRSSNQQGLLGSADVPLDVDDWVFLRPMQSEAVLLQFGDLLAVRDGQLEGLWPILRQGASSSPDITS</sequence>
<dbReference type="Proteomes" id="UP000614272">
    <property type="component" value="Unassembled WGS sequence"/>
</dbReference>
<proteinExistence type="predicted"/>
<name>A0ABQ1RRZ8_9ALTE</name>
<keyword evidence="3" id="KW-1185">Reference proteome</keyword>
<dbReference type="InterPro" id="IPR029066">
    <property type="entry name" value="PLP-binding_barrel"/>
</dbReference>
<dbReference type="InterPro" id="IPR006311">
    <property type="entry name" value="TAT_signal"/>
</dbReference>
<dbReference type="InterPro" id="IPR001608">
    <property type="entry name" value="Ala_racemase_N"/>
</dbReference>
<dbReference type="Gene3D" id="3.20.20.10">
    <property type="entry name" value="Alanine racemase"/>
    <property type="match status" value="1"/>
</dbReference>
<dbReference type="PANTHER" id="PTHR28004">
    <property type="entry name" value="ZGC:162816-RELATED"/>
    <property type="match status" value="1"/>
</dbReference>
<dbReference type="SUPFAM" id="SSF51419">
    <property type="entry name" value="PLP-binding barrel"/>
    <property type="match status" value="1"/>
</dbReference>
<feature type="domain" description="Alanine racemase N-terminal" evidence="1">
    <location>
        <begin position="55"/>
        <end position="292"/>
    </location>
</feature>
<dbReference type="PANTHER" id="PTHR28004:SF2">
    <property type="entry name" value="D-SERINE DEHYDRATASE"/>
    <property type="match status" value="1"/>
</dbReference>
<organism evidence="2 3">
    <name type="scientific">Lacimicrobium alkaliphilum</name>
    <dbReference type="NCBI Taxonomy" id="1526571"/>
    <lineage>
        <taxon>Bacteria</taxon>
        <taxon>Pseudomonadati</taxon>
        <taxon>Pseudomonadota</taxon>
        <taxon>Gammaproteobacteria</taxon>
        <taxon>Alteromonadales</taxon>
        <taxon>Alteromonadaceae</taxon>
        <taxon>Lacimicrobium</taxon>
    </lineage>
</organism>
<dbReference type="InterPro" id="IPR051466">
    <property type="entry name" value="D-amino_acid_metab_enzyme"/>
</dbReference>
<reference evidence="3" key="1">
    <citation type="journal article" date="2019" name="Int. J. Syst. Evol. Microbiol.">
        <title>The Global Catalogue of Microorganisms (GCM) 10K type strain sequencing project: providing services to taxonomists for standard genome sequencing and annotation.</title>
        <authorList>
            <consortium name="The Broad Institute Genomics Platform"/>
            <consortium name="The Broad Institute Genome Sequencing Center for Infectious Disease"/>
            <person name="Wu L."/>
            <person name="Ma J."/>
        </authorList>
    </citation>
    <scope>NUCLEOTIDE SEQUENCE [LARGE SCALE GENOMIC DNA]</scope>
    <source>
        <strain evidence="3">CGMCC 1.12923</strain>
    </source>
</reference>
<dbReference type="RefSeq" id="WP_099036554.1">
    <property type="nucleotide sequence ID" value="NZ_BMGJ01000023.1"/>
</dbReference>
<accession>A0ABQ1RRZ8</accession>
<evidence type="ECO:0000313" key="3">
    <source>
        <dbReference type="Proteomes" id="UP000614272"/>
    </source>
</evidence>